<reference evidence="1 2" key="1">
    <citation type="journal article" date="2018" name="Front. Plant Sci.">
        <title>Red Clover (Trifolium pratense) and Zigzag Clover (T. medium) - A Picture of Genomic Similarities and Differences.</title>
        <authorList>
            <person name="Dluhosova J."/>
            <person name="Istvanek J."/>
            <person name="Nedelnik J."/>
            <person name="Repkova J."/>
        </authorList>
    </citation>
    <scope>NUCLEOTIDE SEQUENCE [LARGE SCALE GENOMIC DNA]</scope>
    <source>
        <strain evidence="2">cv. 10/8</strain>
        <tissue evidence="1">Leaf</tissue>
    </source>
</reference>
<sequence>MWSLIESFYTHLASTNSVQCYNGRKKGAAFDCAVTSTSQAIYAAILITGGTTLLTLVLKDQFLAVVLLRHTPPGIASLTDVTTSLIGHKH</sequence>
<evidence type="ECO:0000313" key="2">
    <source>
        <dbReference type="Proteomes" id="UP000265520"/>
    </source>
</evidence>
<protein>
    <submittedName>
        <fullName evidence="1">Uncharacterized protein</fullName>
    </submittedName>
</protein>
<evidence type="ECO:0000313" key="1">
    <source>
        <dbReference type="EMBL" id="MCH87835.1"/>
    </source>
</evidence>
<dbReference type="AlphaFoldDB" id="A0A392ML64"/>
<accession>A0A392ML64</accession>
<organism evidence="1 2">
    <name type="scientific">Trifolium medium</name>
    <dbReference type="NCBI Taxonomy" id="97028"/>
    <lineage>
        <taxon>Eukaryota</taxon>
        <taxon>Viridiplantae</taxon>
        <taxon>Streptophyta</taxon>
        <taxon>Embryophyta</taxon>
        <taxon>Tracheophyta</taxon>
        <taxon>Spermatophyta</taxon>
        <taxon>Magnoliopsida</taxon>
        <taxon>eudicotyledons</taxon>
        <taxon>Gunneridae</taxon>
        <taxon>Pentapetalae</taxon>
        <taxon>rosids</taxon>
        <taxon>fabids</taxon>
        <taxon>Fabales</taxon>
        <taxon>Fabaceae</taxon>
        <taxon>Papilionoideae</taxon>
        <taxon>50 kb inversion clade</taxon>
        <taxon>NPAAA clade</taxon>
        <taxon>Hologalegina</taxon>
        <taxon>IRL clade</taxon>
        <taxon>Trifolieae</taxon>
        <taxon>Trifolium</taxon>
    </lineage>
</organism>
<keyword evidence="2" id="KW-1185">Reference proteome</keyword>
<comment type="caution">
    <text evidence="1">The sequence shown here is derived from an EMBL/GenBank/DDBJ whole genome shotgun (WGS) entry which is preliminary data.</text>
</comment>
<proteinExistence type="predicted"/>
<dbReference type="Proteomes" id="UP000265520">
    <property type="component" value="Unassembled WGS sequence"/>
</dbReference>
<gene>
    <name evidence="1" type="ORF">A2U01_0008716</name>
</gene>
<dbReference type="EMBL" id="LXQA010013001">
    <property type="protein sequence ID" value="MCH87835.1"/>
    <property type="molecule type" value="Genomic_DNA"/>
</dbReference>
<name>A0A392ML64_9FABA</name>